<dbReference type="Proteomes" id="UP000642748">
    <property type="component" value="Unassembled WGS sequence"/>
</dbReference>
<dbReference type="AlphaFoldDB" id="A0A8J3QZR4"/>
<dbReference type="Gene3D" id="3.40.30.10">
    <property type="entry name" value="Glutaredoxin"/>
    <property type="match status" value="1"/>
</dbReference>
<dbReference type="CDD" id="cd01282">
    <property type="entry name" value="HTH_MerR-like_sg3"/>
    <property type="match status" value="1"/>
</dbReference>
<dbReference type="GO" id="GO:0003700">
    <property type="term" value="F:DNA-binding transcription factor activity"/>
    <property type="evidence" value="ECO:0007669"/>
    <property type="project" value="InterPro"/>
</dbReference>
<dbReference type="PANTHER" id="PTHR30204:SF94">
    <property type="entry name" value="HEAVY METAL-DEPENDENT TRANSCRIPTIONAL REGULATOR HI_0293-RELATED"/>
    <property type="match status" value="1"/>
</dbReference>
<dbReference type="GO" id="GO:0003677">
    <property type="term" value="F:DNA binding"/>
    <property type="evidence" value="ECO:0007669"/>
    <property type="project" value="UniProtKB-KW"/>
</dbReference>
<dbReference type="EMBL" id="BONZ01000093">
    <property type="protein sequence ID" value="GIH20325.1"/>
    <property type="molecule type" value="Genomic_DNA"/>
</dbReference>
<evidence type="ECO:0000256" key="1">
    <source>
        <dbReference type="ARBA" id="ARBA00023015"/>
    </source>
</evidence>
<keyword evidence="1" id="KW-0805">Transcription regulation</keyword>
<comment type="caution">
    <text evidence="6">The sequence shown here is derived from an EMBL/GenBank/DDBJ whole genome shotgun (WGS) entry which is preliminary data.</text>
</comment>
<organism evidence="6 7">
    <name type="scientific">Rugosimonospora africana</name>
    <dbReference type="NCBI Taxonomy" id="556532"/>
    <lineage>
        <taxon>Bacteria</taxon>
        <taxon>Bacillati</taxon>
        <taxon>Actinomycetota</taxon>
        <taxon>Actinomycetes</taxon>
        <taxon>Micromonosporales</taxon>
        <taxon>Micromonosporaceae</taxon>
        <taxon>Rugosimonospora</taxon>
    </lineage>
</organism>
<evidence type="ECO:0000313" key="6">
    <source>
        <dbReference type="EMBL" id="GIH20325.1"/>
    </source>
</evidence>
<dbReference type="InterPro" id="IPR047057">
    <property type="entry name" value="MerR_fam"/>
</dbReference>
<dbReference type="GO" id="GO:0016491">
    <property type="term" value="F:oxidoreductase activity"/>
    <property type="evidence" value="ECO:0007669"/>
    <property type="project" value="InterPro"/>
</dbReference>
<dbReference type="PANTHER" id="PTHR30204">
    <property type="entry name" value="REDOX-CYCLING DRUG-SENSING TRANSCRIPTIONAL ACTIVATOR SOXR"/>
    <property type="match status" value="1"/>
</dbReference>
<protein>
    <submittedName>
        <fullName evidence="6">Putative thiol-specific antioxidant related protein/Peroxidoxin BcpB</fullName>
    </submittedName>
</protein>
<dbReference type="SUPFAM" id="SSF52833">
    <property type="entry name" value="Thioredoxin-like"/>
    <property type="match status" value="1"/>
</dbReference>
<gene>
    <name evidence="6" type="ORF">Raf01_84970</name>
</gene>
<keyword evidence="2" id="KW-0238">DNA-binding</keyword>
<dbReference type="CDD" id="cd03017">
    <property type="entry name" value="PRX_BCP"/>
    <property type="match status" value="1"/>
</dbReference>
<keyword evidence="3" id="KW-0804">Transcription</keyword>
<dbReference type="Gene3D" id="1.10.1660.10">
    <property type="match status" value="1"/>
</dbReference>
<dbReference type="SUPFAM" id="SSF46955">
    <property type="entry name" value="Putative DNA-binding domain"/>
    <property type="match status" value="1"/>
</dbReference>
<keyword evidence="4" id="KW-0175">Coiled coil</keyword>
<dbReference type="InterPro" id="IPR009061">
    <property type="entry name" value="DNA-bd_dom_put_sf"/>
</dbReference>
<accession>A0A8J3QZR4</accession>
<sequence>MTRTLGYGFTVSVMRVGELARRTGTTIRALRYYESLGLVMPQRLDNGYREYPSIAVELVEQIQTLTALGLRVEDARPFVECLADGHDEGDMCPAALATYRRSIVDLDERIARLAAQRDSLRARLDAAAGRGIGVDDRGPVASIPHRDPEELIGRRVGVLRFAATDGGTVDLGDSGCGLSIVFVYPLTGRPGVDLPDGFTEIPGARGCTEETCGFRDHHRDLLDAGAARVVGLSAQSSGYQRELVHRLRLTYPLLADPRLTAARALGLPTFTTGGMTLYRRLTLIVADGVVEHVFTSIPNPADHAEAVLAWLKERNAR</sequence>
<dbReference type="InterPro" id="IPR036249">
    <property type="entry name" value="Thioredoxin-like_sf"/>
</dbReference>
<evidence type="ECO:0000256" key="2">
    <source>
        <dbReference type="ARBA" id="ARBA00023125"/>
    </source>
</evidence>
<keyword evidence="7" id="KW-1185">Reference proteome</keyword>
<dbReference type="PROSITE" id="PS50937">
    <property type="entry name" value="HTH_MERR_2"/>
    <property type="match status" value="1"/>
</dbReference>
<proteinExistence type="predicted"/>
<dbReference type="InterPro" id="IPR013740">
    <property type="entry name" value="Redoxin"/>
</dbReference>
<feature type="coiled-coil region" evidence="4">
    <location>
        <begin position="96"/>
        <end position="130"/>
    </location>
</feature>
<dbReference type="InterPro" id="IPR000551">
    <property type="entry name" value="MerR-type_HTH_dom"/>
</dbReference>
<dbReference type="SMART" id="SM00422">
    <property type="entry name" value="HTH_MERR"/>
    <property type="match status" value="1"/>
</dbReference>
<feature type="domain" description="HTH merR-type" evidence="5">
    <location>
        <begin position="13"/>
        <end position="81"/>
    </location>
</feature>
<reference evidence="6" key="1">
    <citation type="submission" date="2021-01" db="EMBL/GenBank/DDBJ databases">
        <title>Whole genome shotgun sequence of Rugosimonospora africana NBRC 104875.</title>
        <authorList>
            <person name="Komaki H."/>
            <person name="Tamura T."/>
        </authorList>
    </citation>
    <scope>NUCLEOTIDE SEQUENCE</scope>
    <source>
        <strain evidence="6">NBRC 104875</strain>
    </source>
</reference>
<evidence type="ECO:0000256" key="4">
    <source>
        <dbReference type="SAM" id="Coils"/>
    </source>
</evidence>
<evidence type="ECO:0000256" key="3">
    <source>
        <dbReference type="ARBA" id="ARBA00023163"/>
    </source>
</evidence>
<dbReference type="Pfam" id="PF13411">
    <property type="entry name" value="MerR_1"/>
    <property type="match status" value="1"/>
</dbReference>
<evidence type="ECO:0000313" key="7">
    <source>
        <dbReference type="Proteomes" id="UP000642748"/>
    </source>
</evidence>
<name>A0A8J3QZR4_9ACTN</name>
<evidence type="ECO:0000259" key="5">
    <source>
        <dbReference type="PROSITE" id="PS50937"/>
    </source>
</evidence>
<dbReference type="Pfam" id="PF08534">
    <property type="entry name" value="Redoxin"/>
    <property type="match status" value="1"/>
</dbReference>